<organism evidence="1 2">
    <name type="scientific">Puccinia coronata f. sp. avenae</name>
    <dbReference type="NCBI Taxonomy" id="200324"/>
    <lineage>
        <taxon>Eukaryota</taxon>
        <taxon>Fungi</taxon>
        <taxon>Dikarya</taxon>
        <taxon>Basidiomycota</taxon>
        <taxon>Pucciniomycotina</taxon>
        <taxon>Pucciniomycetes</taxon>
        <taxon>Pucciniales</taxon>
        <taxon>Pucciniaceae</taxon>
        <taxon>Puccinia</taxon>
    </lineage>
</organism>
<name>A0A2N5TX81_9BASI</name>
<evidence type="ECO:0000313" key="1">
    <source>
        <dbReference type="EMBL" id="PLW30109.1"/>
    </source>
</evidence>
<dbReference type="AlphaFoldDB" id="A0A2N5TX81"/>
<dbReference type="EMBL" id="PGCI01000309">
    <property type="protein sequence ID" value="PLW30109.1"/>
    <property type="molecule type" value="Genomic_DNA"/>
</dbReference>
<accession>A0A2N5TX81</accession>
<reference evidence="1 2" key="1">
    <citation type="submission" date="2017-11" db="EMBL/GenBank/DDBJ databases">
        <title>De novo assembly and phasing of dikaryotic genomes from two isolates of Puccinia coronata f. sp. avenae, the causal agent of oat crown rust.</title>
        <authorList>
            <person name="Miller M.E."/>
            <person name="Zhang Y."/>
            <person name="Omidvar V."/>
            <person name="Sperschneider J."/>
            <person name="Schwessinger B."/>
            <person name="Raley C."/>
            <person name="Palmer J.M."/>
            <person name="Garnica D."/>
            <person name="Upadhyaya N."/>
            <person name="Rathjen J."/>
            <person name="Taylor J.M."/>
            <person name="Park R.F."/>
            <person name="Dodds P.N."/>
            <person name="Hirsch C.D."/>
            <person name="Kianian S.F."/>
            <person name="Figueroa M."/>
        </authorList>
    </citation>
    <scope>NUCLEOTIDE SEQUENCE [LARGE SCALE GENOMIC DNA]</scope>
    <source>
        <strain evidence="1">12SD80</strain>
    </source>
</reference>
<proteinExistence type="predicted"/>
<sequence>MTARGEHGPMPLGRELMHHLDFRLESISPAFRYREQLLRLRRATFQLRSRGAPAVVSYGFKRQRSQGKRGTYKPHIVLFSRLQNYRLPPLSSNKRS</sequence>
<protein>
    <submittedName>
        <fullName evidence="1">Uncharacterized protein</fullName>
    </submittedName>
</protein>
<dbReference type="Proteomes" id="UP000235392">
    <property type="component" value="Unassembled WGS sequence"/>
</dbReference>
<gene>
    <name evidence="1" type="ORF">PCASD_16732</name>
</gene>
<comment type="caution">
    <text evidence="1">The sequence shown here is derived from an EMBL/GenBank/DDBJ whole genome shotgun (WGS) entry which is preliminary data.</text>
</comment>
<evidence type="ECO:0000313" key="2">
    <source>
        <dbReference type="Proteomes" id="UP000235392"/>
    </source>
</evidence>